<dbReference type="Proteomes" id="UP000017048">
    <property type="component" value="Unassembled WGS sequence"/>
</dbReference>
<dbReference type="PANTHER" id="PTHR46470:SF4">
    <property type="entry name" value="5-AMINO-6-(5-PHOSPHO-D-RIBITYLAMINO)URACIL PHOSPHATASE YIGB"/>
    <property type="match status" value="1"/>
</dbReference>
<dbReference type="Gene3D" id="1.20.120.710">
    <property type="entry name" value="Haloacid dehalogenase hydrolase-like domain"/>
    <property type="match status" value="1"/>
</dbReference>
<dbReference type="InterPro" id="IPR036412">
    <property type="entry name" value="HAD-like_sf"/>
</dbReference>
<dbReference type="PRINTS" id="PR00413">
    <property type="entry name" value="HADHALOGNASE"/>
</dbReference>
<dbReference type="NCBIfam" id="TIGR01549">
    <property type="entry name" value="HAD-SF-IA-v1"/>
    <property type="match status" value="1"/>
</dbReference>
<dbReference type="InterPro" id="IPR023214">
    <property type="entry name" value="HAD_sf"/>
</dbReference>
<dbReference type="Pfam" id="PF00702">
    <property type="entry name" value="Hydrolase"/>
    <property type="match status" value="1"/>
</dbReference>
<dbReference type="RefSeq" id="WP_019046568.1">
    <property type="nucleotide sequence ID" value="NZ_BAFO02000010.1"/>
</dbReference>
<evidence type="ECO:0000256" key="3">
    <source>
        <dbReference type="ARBA" id="ARBA00022842"/>
    </source>
</evidence>
<comment type="caution">
    <text evidence="4">The sequence shown here is derived from an EMBL/GenBank/DDBJ whole genome shotgun (WGS) entry which is preliminary data.</text>
</comment>
<keyword evidence="2 4" id="KW-0378">Hydrolase</keyword>
<gene>
    <name evidence="4" type="ORF">NCAST_10_00490</name>
</gene>
<dbReference type="SUPFAM" id="SSF56784">
    <property type="entry name" value="HAD-like"/>
    <property type="match status" value="1"/>
</dbReference>
<sequence length="240" mass="25841">MGIRGVLFDVDDTLFDYSASEATGLLAQLRADGDLGRFSEPAAAVALWRDITATEYHRFVTGELSFTEQQQSRARRFVAHLRGIEPAAVIAPDAATWFAGYTAHRRAAWAAFPDAEPVLRKLAAGYRLGIVSNSAIPPQRGKLEAVGLLSYFGEVFICSEEHGAAKPDPSIFLAGCAGLGLAPHEVAYVGDNYDLDALGAAGAGLRSCWLDRANTRDRRDIRGGIHVIGSLDELPDLLSR</sequence>
<dbReference type="AlphaFoldDB" id="U5E7U2"/>
<accession>U5E7U2</accession>
<evidence type="ECO:0000256" key="1">
    <source>
        <dbReference type="ARBA" id="ARBA00001946"/>
    </source>
</evidence>
<dbReference type="Gene3D" id="3.40.50.1000">
    <property type="entry name" value="HAD superfamily/HAD-like"/>
    <property type="match status" value="1"/>
</dbReference>
<dbReference type="SFLD" id="SFLDG01129">
    <property type="entry name" value="C1.5:_HAD__Beta-PGM__Phosphata"/>
    <property type="match status" value="1"/>
</dbReference>
<dbReference type="PANTHER" id="PTHR46470">
    <property type="entry name" value="N-ACYLNEURAMINATE-9-PHOSPHATASE"/>
    <property type="match status" value="1"/>
</dbReference>
<protein>
    <submittedName>
        <fullName evidence="4">Hydrolase</fullName>
    </submittedName>
</protein>
<evidence type="ECO:0000313" key="4">
    <source>
        <dbReference type="EMBL" id="GAD82461.1"/>
    </source>
</evidence>
<dbReference type="GeneID" id="91516670"/>
<dbReference type="InterPro" id="IPR006439">
    <property type="entry name" value="HAD-SF_hydro_IA"/>
</dbReference>
<dbReference type="InterPro" id="IPR051400">
    <property type="entry name" value="HAD-like_hydrolase"/>
</dbReference>
<comment type="cofactor">
    <cofactor evidence="1">
        <name>Mg(2+)</name>
        <dbReference type="ChEBI" id="CHEBI:18420"/>
    </cofactor>
</comment>
<dbReference type="GO" id="GO:0044281">
    <property type="term" value="P:small molecule metabolic process"/>
    <property type="evidence" value="ECO:0007669"/>
    <property type="project" value="UniProtKB-ARBA"/>
</dbReference>
<evidence type="ECO:0000313" key="5">
    <source>
        <dbReference type="Proteomes" id="UP000017048"/>
    </source>
</evidence>
<dbReference type="eggNOG" id="COG1011">
    <property type="taxonomic scope" value="Bacteria"/>
</dbReference>
<dbReference type="EMBL" id="BAFO02000010">
    <property type="protein sequence ID" value="GAD82461.1"/>
    <property type="molecule type" value="Genomic_DNA"/>
</dbReference>
<evidence type="ECO:0000256" key="2">
    <source>
        <dbReference type="ARBA" id="ARBA00022801"/>
    </source>
</evidence>
<dbReference type="GO" id="GO:0016787">
    <property type="term" value="F:hydrolase activity"/>
    <property type="evidence" value="ECO:0007669"/>
    <property type="project" value="UniProtKB-KW"/>
</dbReference>
<keyword evidence="5" id="KW-1185">Reference proteome</keyword>
<name>U5E7U2_NOCAS</name>
<dbReference type="STRING" id="1824.SAMN05444423_10553"/>
<reference evidence="4 5" key="1">
    <citation type="journal article" date="2014" name="BMC Genomics">
        <title>Genome based analysis of type-I polyketide synthase and nonribosomal peptide synthetase gene clusters in seven strains of five representative Nocardia species.</title>
        <authorList>
            <person name="Komaki H."/>
            <person name="Ichikawa N."/>
            <person name="Hosoyama A."/>
            <person name="Takahashi-Nakaguchi A."/>
            <person name="Matsuzawa T."/>
            <person name="Suzuki K."/>
            <person name="Fujita N."/>
            <person name="Gonoi T."/>
        </authorList>
    </citation>
    <scope>NUCLEOTIDE SEQUENCE [LARGE SCALE GENOMIC DNA]</scope>
    <source>
        <strain evidence="4 5">NBRC 15531</strain>
    </source>
</reference>
<proteinExistence type="predicted"/>
<dbReference type="SFLD" id="SFLDS00003">
    <property type="entry name" value="Haloacid_Dehalogenase"/>
    <property type="match status" value="1"/>
</dbReference>
<keyword evidence="3" id="KW-0460">Magnesium</keyword>
<organism evidence="4 5">
    <name type="scientific">Nocardia asteroides NBRC 15531</name>
    <dbReference type="NCBI Taxonomy" id="1110697"/>
    <lineage>
        <taxon>Bacteria</taxon>
        <taxon>Bacillati</taxon>
        <taxon>Actinomycetota</taxon>
        <taxon>Actinomycetes</taxon>
        <taxon>Mycobacteriales</taxon>
        <taxon>Nocardiaceae</taxon>
        <taxon>Nocardia</taxon>
    </lineage>
</organism>